<reference evidence="2" key="1">
    <citation type="submission" date="2022-11" db="EMBL/GenBank/DDBJ databases">
        <authorList>
            <person name="Petersen C."/>
        </authorList>
    </citation>
    <scope>NUCLEOTIDE SEQUENCE</scope>
    <source>
        <strain evidence="2">IBT 34128</strain>
    </source>
</reference>
<dbReference type="AlphaFoldDB" id="A0A9W9FQY5"/>
<feature type="region of interest" description="Disordered" evidence="1">
    <location>
        <begin position="1"/>
        <end position="69"/>
    </location>
</feature>
<keyword evidence="3" id="KW-1185">Reference proteome</keyword>
<dbReference type="OrthoDB" id="2279190at2759"/>
<sequence>MGLTNTPSAPPSQPATETRPQGGRKGNRPEEELPALDKNTGGASAPNGVSGLVPTSDMKMPGVTPGTDEKESLKIKIHLNLHARVRLDLDAQIYGDVVIGLL</sequence>
<comment type="caution">
    <text evidence="2">The sequence shown here is derived from an EMBL/GenBank/DDBJ whole genome shotgun (WGS) entry which is preliminary data.</text>
</comment>
<evidence type="ECO:0000256" key="1">
    <source>
        <dbReference type="SAM" id="MobiDB-lite"/>
    </source>
</evidence>
<dbReference type="RefSeq" id="XP_056513433.1">
    <property type="nucleotide sequence ID" value="XM_056652366.1"/>
</dbReference>
<reference evidence="2" key="2">
    <citation type="journal article" date="2023" name="IMA Fungus">
        <title>Comparative genomic study of the Penicillium genus elucidates a diverse pangenome and 15 lateral gene transfer events.</title>
        <authorList>
            <person name="Petersen C."/>
            <person name="Sorensen T."/>
            <person name="Nielsen M.R."/>
            <person name="Sondergaard T.E."/>
            <person name="Sorensen J.L."/>
            <person name="Fitzpatrick D.A."/>
            <person name="Frisvad J.C."/>
            <person name="Nielsen K.L."/>
        </authorList>
    </citation>
    <scope>NUCLEOTIDE SEQUENCE</scope>
    <source>
        <strain evidence="2">IBT 34128</strain>
    </source>
</reference>
<name>A0A9W9FQY5_9EURO</name>
<dbReference type="Proteomes" id="UP001141434">
    <property type="component" value="Unassembled WGS sequence"/>
</dbReference>
<dbReference type="EMBL" id="JAPMSZ010000004">
    <property type="protein sequence ID" value="KAJ5104437.1"/>
    <property type="molecule type" value="Genomic_DNA"/>
</dbReference>
<accession>A0A9W9FQY5</accession>
<dbReference type="GeneID" id="81391534"/>
<organism evidence="2 3">
    <name type="scientific">Penicillium alfredii</name>
    <dbReference type="NCBI Taxonomy" id="1506179"/>
    <lineage>
        <taxon>Eukaryota</taxon>
        <taxon>Fungi</taxon>
        <taxon>Dikarya</taxon>
        <taxon>Ascomycota</taxon>
        <taxon>Pezizomycotina</taxon>
        <taxon>Eurotiomycetes</taxon>
        <taxon>Eurotiomycetidae</taxon>
        <taxon>Eurotiales</taxon>
        <taxon>Aspergillaceae</taxon>
        <taxon>Penicillium</taxon>
    </lineage>
</organism>
<evidence type="ECO:0000313" key="3">
    <source>
        <dbReference type="Proteomes" id="UP001141434"/>
    </source>
</evidence>
<gene>
    <name evidence="2" type="ORF">NUU61_001784</name>
</gene>
<evidence type="ECO:0000313" key="2">
    <source>
        <dbReference type="EMBL" id="KAJ5104437.1"/>
    </source>
</evidence>
<protein>
    <submittedName>
        <fullName evidence="2">Uncharacterized protein</fullName>
    </submittedName>
</protein>
<proteinExistence type="predicted"/>